<dbReference type="GO" id="GO:0003676">
    <property type="term" value="F:nucleic acid binding"/>
    <property type="evidence" value="ECO:0007669"/>
    <property type="project" value="InterPro"/>
</dbReference>
<accession>A0A9Q3BWL3</accession>
<protein>
    <recommendedName>
        <fullName evidence="3">Integrase catalytic domain-containing protein</fullName>
    </recommendedName>
</protein>
<evidence type="ECO:0000313" key="1">
    <source>
        <dbReference type="EMBL" id="MBW0472080.1"/>
    </source>
</evidence>
<gene>
    <name evidence="1" type="ORF">O181_011795</name>
</gene>
<evidence type="ECO:0000313" key="2">
    <source>
        <dbReference type="Proteomes" id="UP000765509"/>
    </source>
</evidence>
<organism evidence="1 2">
    <name type="scientific">Austropuccinia psidii MF-1</name>
    <dbReference type="NCBI Taxonomy" id="1389203"/>
    <lineage>
        <taxon>Eukaryota</taxon>
        <taxon>Fungi</taxon>
        <taxon>Dikarya</taxon>
        <taxon>Basidiomycota</taxon>
        <taxon>Pucciniomycotina</taxon>
        <taxon>Pucciniomycetes</taxon>
        <taxon>Pucciniales</taxon>
        <taxon>Sphaerophragmiaceae</taxon>
        <taxon>Austropuccinia</taxon>
    </lineage>
</organism>
<evidence type="ECO:0008006" key="3">
    <source>
        <dbReference type="Google" id="ProtNLM"/>
    </source>
</evidence>
<dbReference type="SUPFAM" id="SSF53098">
    <property type="entry name" value="Ribonuclease H-like"/>
    <property type="match status" value="1"/>
</dbReference>
<dbReference type="EMBL" id="AVOT02002965">
    <property type="protein sequence ID" value="MBW0472080.1"/>
    <property type="molecule type" value="Genomic_DNA"/>
</dbReference>
<comment type="caution">
    <text evidence="1">The sequence shown here is derived from an EMBL/GenBank/DDBJ whole genome shotgun (WGS) entry which is preliminary data.</text>
</comment>
<dbReference type="Gene3D" id="3.30.420.10">
    <property type="entry name" value="Ribonuclease H-like superfamily/Ribonuclease H"/>
    <property type="match status" value="1"/>
</dbReference>
<reference evidence="1" key="1">
    <citation type="submission" date="2021-03" db="EMBL/GenBank/DDBJ databases">
        <title>Draft genome sequence of rust myrtle Austropuccinia psidii MF-1, a brazilian biotype.</title>
        <authorList>
            <person name="Quecine M.C."/>
            <person name="Pachon D.M.R."/>
            <person name="Bonatelli M.L."/>
            <person name="Correr F.H."/>
            <person name="Franceschini L.M."/>
            <person name="Leite T.F."/>
            <person name="Margarido G.R.A."/>
            <person name="Almeida C.A."/>
            <person name="Ferrarezi J.A."/>
            <person name="Labate C.A."/>
        </authorList>
    </citation>
    <scope>NUCLEOTIDE SEQUENCE</scope>
    <source>
        <strain evidence="1">MF-1</strain>
    </source>
</reference>
<proteinExistence type="predicted"/>
<dbReference type="Proteomes" id="UP000765509">
    <property type="component" value="Unassembled WGS sequence"/>
</dbReference>
<keyword evidence="2" id="KW-1185">Reference proteome</keyword>
<name>A0A9Q3BWL3_9BASI</name>
<dbReference type="AlphaFoldDB" id="A0A9Q3BWL3"/>
<sequence>MLSTKIAFSTAYHPQTDGLAKRIIQKMEDILGRCCAYGREYKDHEGYTHDWITILPSVQLAENTIQRSTTGKTPAVVEKGGTPYCQWIT</sequence>
<dbReference type="InterPro" id="IPR036397">
    <property type="entry name" value="RNaseH_sf"/>
</dbReference>
<dbReference type="InterPro" id="IPR012337">
    <property type="entry name" value="RNaseH-like_sf"/>
</dbReference>